<dbReference type="Gene3D" id="3.40.30.10">
    <property type="entry name" value="Glutaredoxin"/>
    <property type="match status" value="1"/>
</dbReference>
<name>A0A0L6U3R0_9FIRM</name>
<dbReference type="PATRIC" id="fig|52689.4.peg.3942"/>
<protein>
    <submittedName>
        <fullName evidence="1">NADH dehydrogenase</fullName>
    </submittedName>
</protein>
<proteinExistence type="predicted"/>
<evidence type="ECO:0000313" key="2">
    <source>
        <dbReference type="Proteomes" id="UP000036873"/>
    </source>
</evidence>
<dbReference type="EMBL" id="LGYO01000008">
    <property type="protein sequence ID" value="KNZ42972.1"/>
    <property type="molecule type" value="Genomic_DNA"/>
</dbReference>
<organism evidence="1 2">
    <name type="scientific">Acetobacterium bakii</name>
    <dbReference type="NCBI Taxonomy" id="52689"/>
    <lineage>
        <taxon>Bacteria</taxon>
        <taxon>Bacillati</taxon>
        <taxon>Bacillota</taxon>
        <taxon>Clostridia</taxon>
        <taxon>Eubacteriales</taxon>
        <taxon>Eubacteriaceae</taxon>
        <taxon>Acetobacterium</taxon>
    </lineage>
</organism>
<gene>
    <name evidence="1" type="ORF">AKG39_04450</name>
</gene>
<dbReference type="Proteomes" id="UP000036873">
    <property type="component" value="Unassembled WGS sequence"/>
</dbReference>
<dbReference type="OrthoDB" id="9807975at2"/>
<dbReference type="SUPFAM" id="SSF52833">
    <property type="entry name" value="Thioredoxin-like"/>
    <property type="match status" value="1"/>
</dbReference>
<accession>A0A0L6U3R0</accession>
<dbReference type="AlphaFoldDB" id="A0A0L6U3R0"/>
<evidence type="ECO:0000313" key="1">
    <source>
        <dbReference type="EMBL" id="KNZ42972.1"/>
    </source>
</evidence>
<dbReference type="RefSeq" id="WP_050739154.1">
    <property type="nucleotide sequence ID" value="NZ_LGYO01000008.1"/>
</dbReference>
<dbReference type="InterPro" id="IPR036249">
    <property type="entry name" value="Thioredoxin-like_sf"/>
</dbReference>
<dbReference type="STRING" id="52689.AKG39_04450"/>
<dbReference type="Pfam" id="PF01257">
    <property type="entry name" value="2Fe-2S_thioredx"/>
    <property type="match status" value="1"/>
</dbReference>
<sequence length="79" mass="8726">MKTISVCIGSACHVYGSYDVVQALNRIIDERDLKDQIELVGSFCMGNCTLGVSVKCDDITYSVSKDNVVEIFEKIMGEK</sequence>
<comment type="caution">
    <text evidence="1">The sequence shown here is derived from an EMBL/GenBank/DDBJ whole genome shotgun (WGS) entry which is preliminary data.</text>
</comment>
<keyword evidence="2" id="KW-1185">Reference proteome</keyword>
<reference evidence="2" key="1">
    <citation type="submission" date="2015-07" db="EMBL/GenBank/DDBJ databases">
        <title>Draft genome sequence of Acetobacterium bakii DSM 8293, a potential psychrophilic chemical producer through syngas fermentation.</title>
        <authorList>
            <person name="Song Y."/>
            <person name="Hwang S."/>
            <person name="Cho B.-K."/>
        </authorList>
    </citation>
    <scope>NUCLEOTIDE SEQUENCE [LARGE SCALE GENOMIC DNA]</scope>
    <source>
        <strain evidence="2">DSM 8239</strain>
    </source>
</reference>
<dbReference type="CDD" id="cd02980">
    <property type="entry name" value="TRX_Fd_family"/>
    <property type="match status" value="1"/>
</dbReference>